<dbReference type="GO" id="GO:0005886">
    <property type="term" value="C:plasma membrane"/>
    <property type="evidence" value="ECO:0007669"/>
    <property type="project" value="UniProtKB-SubCell"/>
</dbReference>
<evidence type="ECO:0000313" key="9">
    <source>
        <dbReference type="EMBL" id="GIF20496.1"/>
    </source>
</evidence>
<keyword evidence="4" id="KW-0597">Phosphoprotein</keyword>
<evidence type="ECO:0000256" key="3">
    <source>
        <dbReference type="ARBA" id="ARBA00012438"/>
    </source>
</evidence>
<dbReference type="InterPro" id="IPR005467">
    <property type="entry name" value="His_kinase_dom"/>
</dbReference>
<evidence type="ECO:0000256" key="6">
    <source>
        <dbReference type="ARBA" id="ARBA00022777"/>
    </source>
</evidence>
<dbReference type="PANTHER" id="PTHR43711:SF1">
    <property type="entry name" value="HISTIDINE KINASE 1"/>
    <property type="match status" value="1"/>
</dbReference>
<proteinExistence type="predicted"/>
<dbReference type="PRINTS" id="PR00344">
    <property type="entry name" value="BCTRLSENSOR"/>
</dbReference>
<gene>
    <name evidence="9" type="ORF">Ate02nite_32260</name>
</gene>
<evidence type="ECO:0000256" key="7">
    <source>
        <dbReference type="ARBA" id="ARBA00023012"/>
    </source>
</evidence>
<dbReference type="PANTHER" id="PTHR43711">
    <property type="entry name" value="TWO-COMPONENT HISTIDINE KINASE"/>
    <property type="match status" value="1"/>
</dbReference>
<accession>A0A919TSF3</accession>
<name>A0A919TSF3_9ACTN</name>
<keyword evidence="7" id="KW-0902">Two-component regulatory system</keyword>
<dbReference type="Pfam" id="PF00512">
    <property type="entry name" value="HisKA"/>
    <property type="match status" value="1"/>
</dbReference>
<dbReference type="Gene3D" id="3.30.450.40">
    <property type="match status" value="1"/>
</dbReference>
<feature type="domain" description="Histidine kinase" evidence="8">
    <location>
        <begin position="190"/>
        <end position="405"/>
    </location>
</feature>
<evidence type="ECO:0000259" key="8">
    <source>
        <dbReference type="PROSITE" id="PS50109"/>
    </source>
</evidence>
<keyword evidence="5" id="KW-0808">Transferase</keyword>
<dbReference type="SMART" id="SM00065">
    <property type="entry name" value="GAF"/>
    <property type="match status" value="1"/>
</dbReference>
<dbReference type="InterPro" id="IPR004358">
    <property type="entry name" value="Sig_transdc_His_kin-like_C"/>
</dbReference>
<sequence>MSDMLVADPQLERQRLAALHDYDVLYTAPEADFDDIAVLAAQLCRTPTAAISLVSGERQWLKASVGMDNPCEVAREHSFCSHAIRAGEVMQVPDARLDPRFRNNPMVVGEPYIRFYAGAPLITADGQPLGTLCVIDFEPRLLNAAECTGLRTLARHVMAQLELRQYARGLDAANERLRDADRIKDEFISRVTHELRTPLTSINGYLEVLGDPESPPSENQQFLDRIRRNSDRLMALVDDMLLAAQAGQSSLVLDRTTLDLAELARDAVARNRVLAEGRGLEISAVADQPVLVRADLQRLGQAVERLVLNGVKFTPRGWIRVTAVIDGDDAVLEVRDTGIGISPADQQRVLAPFRRAAAAERHEVQGAGLGLSIVKAIVDAHDGTLTIDSAAGHGATISIRLPRVRN</sequence>
<dbReference type="SUPFAM" id="SSF47384">
    <property type="entry name" value="Homodimeric domain of signal transducing histidine kinase"/>
    <property type="match status" value="1"/>
</dbReference>
<dbReference type="Gene3D" id="1.10.287.130">
    <property type="match status" value="1"/>
</dbReference>
<dbReference type="SMART" id="SM00387">
    <property type="entry name" value="HATPase_c"/>
    <property type="match status" value="1"/>
</dbReference>
<dbReference type="InterPro" id="IPR050736">
    <property type="entry name" value="Sensor_HK_Regulatory"/>
</dbReference>
<dbReference type="Pfam" id="PF02518">
    <property type="entry name" value="HATPase_c"/>
    <property type="match status" value="1"/>
</dbReference>
<dbReference type="Gene3D" id="3.30.565.10">
    <property type="entry name" value="Histidine kinase-like ATPase, C-terminal domain"/>
    <property type="match status" value="1"/>
</dbReference>
<keyword evidence="10" id="KW-1185">Reference proteome</keyword>
<evidence type="ECO:0000313" key="10">
    <source>
        <dbReference type="Proteomes" id="UP000623608"/>
    </source>
</evidence>
<dbReference type="Pfam" id="PF01590">
    <property type="entry name" value="GAF"/>
    <property type="match status" value="1"/>
</dbReference>
<dbReference type="Proteomes" id="UP000623608">
    <property type="component" value="Unassembled WGS sequence"/>
</dbReference>
<reference evidence="9" key="1">
    <citation type="submission" date="2021-01" db="EMBL/GenBank/DDBJ databases">
        <title>Whole genome shotgun sequence of Actinoplanes tereljensis NBRC 105297.</title>
        <authorList>
            <person name="Komaki H."/>
            <person name="Tamura T."/>
        </authorList>
    </citation>
    <scope>NUCLEOTIDE SEQUENCE</scope>
    <source>
        <strain evidence="9">NBRC 105297</strain>
    </source>
</reference>
<dbReference type="EC" id="2.7.13.3" evidence="3"/>
<comment type="subcellular location">
    <subcellularLocation>
        <location evidence="2">Cell membrane</location>
    </subcellularLocation>
</comment>
<dbReference type="InterPro" id="IPR003661">
    <property type="entry name" value="HisK_dim/P_dom"/>
</dbReference>
<keyword evidence="6 9" id="KW-0418">Kinase</keyword>
<protein>
    <recommendedName>
        <fullName evidence="3">histidine kinase</fullName>
        <ecNumber evidence="3">2.7.13.3</ecNumber>
    </recommendedName>
</protein>
<dbReference type="InterPro" id="IPR036890">
    <property type="entry name" value="HATPase_C_sf"/>
</dbReference>
<dbReference type="EMBL" id="BOMY01000022">
    <property type="protein sequence ID" value="GIF20496.1"/>
    <property type="molecule type" value="Genomic_DNA"/>
</dbReference>
<dbReference type="PROSITE" id="PS50109">
    <property type="entry name" value="HIS_KIN"/>
    <property type="match status" value="1"/>
</dbReference>
<dbReference type="InterPro" id="IPR036097">
    <property type="entry name" value="HisK_dim/P_sf"/>
</dbReference>
<evidence type="ECO:0000256" key="2">
    <source>
        <dbReference type="ARBA" id="ARBA00004236"/>
    </source>
</evidence>
<comment type="caution">
    <text evidence="9">The sequence shown here is derived from an EMBL/GenBank/DDBJ whole genome shotgun (WGS) entry which is preliminary data.</text>
</comment>
<evidence type="ECO:0000256" key="5">
    <source>
        <dbReference type="ARBA" id="ARBA00022679"/>
    </source>
</evidence>
<dbReference type="GO" id="GO:0000155">
    <property type="term" value="F:phosphorelay sensor kinase activity"/>
    <property type="evidence" value="ECO:0007669"/>
    <property type="project" value="InterPro"/>
</dbReference>
<dbReference type="InterPro" id="IPR003018">
    <property type="entry name" value="GAF"/>
</dbReference>
<dbReference type="AlphaFoldDB" id="A0A919TSF3"/>
<dbReference type="SUPFAM" id="SSF55781">
    <property type="entry name" value="GAF domain-like"/>
    <property type="match status" value="1"/>
</dbReference>
<dbReference type="FunFam" id="1.10.287.130:FF:000001">
    <property type="entry name" value="Two-component sensor histidine kinase"/>
    <property type="match status" value="1"/>
</dbReference>
<dbReference type="SUPFAM" id="SSF55874">
    <property type="entry name" value="ATPase domain of HSP90 chaperone/DNA topoisomerase II/histidine kinase"/>
    <property type="match status" value="1"/>
</dbReference>
<dbReference type="InterPro" id="IPR029016">
    <property type="entry name" value="GAF-like_dom_sf"/>
</dbReference>
<dbReference type="CDD" id="cd00082">
    <property type="entry name" value="HisKA"/>
    <property type="match status" value="1"/>
</dbReference>
<evidence type="ECO:0000256" key="1">
    <source>
        <dbReference type="ARBA" id="ARBA00000085"/>
    </source>
</evidence>
<organism evidence="9 10">
    <name type="scientific">Paractinoplanes tereljensis</name>
    <dbReference type="NCBI Taxonomy" id="571912"/>
    <lineage>
        <taxon>Bacteria</taxon>
        <taxon>Bacillati</taxon>
        <taxon>Actinomycetota</taxon>
        <taxon>Actinomycetes</taxon>
        <taxon>Micromonosporales</taxon>
        <taxon>Micromonosporaceae</taxon>
        <taxon>Paractinoplanes</taxon>
    </lineage>
</organism>
<evidence type="ECO:0000256" key="4">
    <source>
        <dbReference type="ARBA" id="ARBA00022553"/>
    </source>
</evidence>
<dbReference type="SMART" id="SM00388">
    <property type="entry name" value="HisKA"/>
    <property type="match status" value="1"/>
</dbReference>
<dbReference type="InterPro" id="IPR003594">
    <property type="entry name" value="HATPase_dom"/>
</dbReference>
<comment type="catalytic activity">
    <reaction evidence="1">
        <text>ATP + protein L-histidine = ADP + protein N-phospho-L-histidine.</text>
        <dbReference type="EC" id="2.7.13.3"/>
    </reaction>
</comment>